<reference evidence="1 2" key="1">
    <citation type="submission" date="2017-02" db="EMBL/GenBank/DDBJ databases">
        <authorList>
            <person name="Peterson S.W."/>
        </authorList>
    </citation>
    <scope>NUCLEOTIDE SEQUENCE [LARGE SCALE GENOMIC DNA]</scope>
    <source>
        <strain evidence="1 2">ATCC 27749</strain>
    </source>
</reference>
<organism evidence="1 2">
    <name type="scientific">Gemmiger formicilis</name>
    <dbReference type="NCBI Taxonomy" id="745368"/>
    <lineage>
        <taxon>Bacteria</taxon>
        <taxon>Bacillati</taxon>
        <taxon>Bacillota</taxon>
        <taxon>Clostridia</taxon>
        <taxon>Eubacteriales</taxon>
        <taxon>Gemmiger</taxon>
    </lineage>
</organism>
<accession>A0A1T4XUS5</accession>
<dbReference type="STRING" id="745368.SAMN02745178_02359"/>
<proteinExistence type="predicted"/>
<evidence type="ECO:0000313" key="1">
    <source>
        <dbReference type="EMBL" id="SKA93329.1"/>
    </source>
</evidence>
<dbReference type="Proteomes" id="UP000190286">
    <property type="component" value="Unassembled WGS sequence"/>
</dbReference>
<dbReference type="EMBL" id="FUYF01000018">
    <property type="protein sequence ID" value="SKA93329.1"/>
    <property type="molecule type" value="Genomic_DNA"/>
</dbReference>
<evidence type="ECO:0000313" key="2">
    <source>
        <dbReference type="Proteomes" id="UP000190286"/>
    </source>
</evidence>
<gene>
    <name evidence="1" type="ORF">SAMN02745178_02359</name>
</gene>
<dbReference type="GeneID" id="93338801"/>
<name>A0A1T4XUS5_9FIRM</name>
<dbReference type="RefSeq" id="WP_078785219.1">
    <property type="nucleotide sequence ID" value="NZ_FUYF01000018.1"/>
</dbReference>
<sequence length="158" mass="18136">MKEEKVKVNLRVGLLIRETLVDEAAVEDIRVGTLANRLLQSEMDKVMKVGADNCLIMNSREYLASKAEIEQNRADYYLFPETKVVSRFIATQLDDKIYPQISFYFLKEQMDALEKLVRKQRIPQTIRNGVVHSYRYVIAGMLLNHPLCRALGASANND</sequence>
<keyword evidence="2" id="KW-1185">Reference proteome</keyword>
<dbReference type="OrthoDB" id="1870293at2"/>
<dbReference type="AlphaFoldDB" id="A0A1T4XUS5"/>
<protein>
    <submittedName>
        <fullName evidence="1">Uncharacterized protein</fullName>
    </submittedName>
</protein>